<evidence type="ECO:0008006" key="5">
    <source>
        <dbReference type="Google" id="ProtNLM"/>
    </source>
</evidence>
<evidence type="ECO:0000313" key="3">
    <source>
        <dbReference type="EMBL" id="CAD6271472.1"/>
    </source>
</evidence>
<dbReference type="Pfam" id="PF04520">
    <property type="entry name" value="Senescence_reg"/>
    <property type="match status" value="1"/>
</dbReference>
<comment type="caution">
    <text evidence="3">The sequence shown here is derived from an EMBL/GenBank/DDBJ whole genome shotgun (WGS) entry which is preliminary data.</text>
</comment>
<reference evidence="3" key="1">
    <citation type="submission" date="2020-10" db="EMBL/GenBank/DDBJ databases">
        <authorList>
            <person name="Han B."/>
            <person name="Lu T."/>
            <person name="Zhao Q."/>
            <person name="Huang X."/>
            <person name="Zhao Y."/>
        </authorList>
    </citation>
    <scope>NUCLEOTIDE SEQUENCE</scope>
</reference>
<protein>
    <recommendedName>
        <fullName evidence="5">Senescence regulator</fullName>
    </recommendedName>
</protein>
<evidence type="ECO:0000256" key="2">
    <source>
        <dbReference type="SAM" id="MobiDB-lite"/>
    </source>
</evidence>
<feature type="compositionally biased region" description="Low complexity" evidence="2">
    <location>
        <begin position="42"/>
        <end position="58"/>
    </location>
</feature>
<name>A0A811RN76_9POAL</name>
<dbReference type="AlphaFoldDB" id="A0A811RN76"/>
<comment type="similarity">
    <text evidence="1">Belongs to the senescence regulator S40 family.</text>
</comment>
<dbReference type="Proteomes" id="UP000604825">
    <property type="component" value="Unassembled WGS sequence"/>
</dbReference>
<feature type="region of interest" description="Disordered" evidence="2">
    <location>
        <begin position="1"/>
        <end position="65"/>
    </location>
</feature>
<dbReference type="GO" id="GO:0010150">
    <property type="term" value="P:leaf senescence"/>
    <property type="evidence" value="ECO:0007669"/>
    <property type="project" value="UniProtKB-ARBA"/>
</dbReference>
<dbReference type="EMBL" id="CAJGYO010000016">
    <property type="protein sequence ID" value="CAD6271472.1"/>
    <property type="molecule type" value="Genomic_DNA"/>
</dbReference>
<dbReference type="InterPro" id="IPR007608">
    <property type="entry name" value="Senescence_reg_S40"/>
</dbReference>
<dbReference type="OrthoDB" id="672058at2759"/>
<proteinExistence type="inferred from homology"/>
<dbReference type="PANTHER" id="PTHR33083:SF19">
    <property type="entry name" value="OS05G0531100 PROTEIN"/>
    <property type="match status" value="1"/>
</dbReference>
<dbReference type="PANTHER" id="PTHR33083">
    <property type="entry name" value="EXPRESSED PROTEIN"/>
    <property type="match status" value="1"/>
</dbReference>
<accession>A0A811RN76</accession>
<sequence>MEEFEEAEILWPAAGSDDRGNSQGDDDVVGNGGEAAPMPCSVRPEAAAPRPAAAAPVEISRRKRRCRPWSASEYYTTTFNEEIDVAADDEEGRRTEDAKGTTSDGLVIVPPDVLVARRRLVVAGRTAAYSMCAGKGRTLKGRDLRDVRNQVLKMTGFIEE</sequence>
<gene>
    <name evidence="3" type="ORF">NCGR_LOCUS54758</name>
</gene>
<evidence type="ECO:0000256" key="1">
    <source>
        <dbReference type="ARBA" id="ARBA00034773"/>
    </source>
</evidence>
<keyword evidence="4" id="KW-1185">Reference proteome</keyword>
<evidence type="ECO:0000313" key="4">
    <source>
        <dbReference type="Proteomes" id="UP000604825"/>
    </source>
</evidence>
<organism evidence="3 4">
    <name type="scientific">Miscanthus lutarioriparius</name>
    <dbReference type="NCBI Taxonomy" id="422564"/>
    <lineage>
        <taxon>Eukaryota</taxon>
        <taxon>Viridiplantae</taxon>
        <taxon>Streptophyta</taxon>
        <taxon>Embryophyta</taxon>
        <taxon>Tracheophyta</taxon>
        <taxon>Spermatophyta</taxon>
        <taxon>Magnoliopsida</taxon>
        <taxon>Liliopsida</taxon>
        <taxon>Poales</taxon>
        <taxon>Poaceae</taxon>
        <taxon>PACMAD clade</taxon>
        <taxon>Panicoideae</taxon>
        <taxon>Andropogonodae</taxon>
        <taxon>Andropogoneae</taxon>
        <taxon>Saccharinae</taxon>
        <taxon>Miscanthus</taxon>
    </lineage>
</organism>